<evidence type="ECO:0000313" key="4">
    <source>
        <dbReference type="Proteomes" id="UP000240212"/>
    </source>
</evidence>
<dbReference type="CDD" id="cd13926">
    <property type="entry name" value="N-acetylmuramidase_GH108"/>
    <property type="match status" value="1"/>
</dbReference>
<keyword evidence="4" id="KW-1185">Reference proteome</keyword>
<gene>
    <name evidence="3" type="ORF">C7G83_14650</name>
</gene>
<dbReference type="Proteomes" id="UP000240212">
    <property type="component" value="Unassembled WGS sequence"/>
</dbReference>
<dbReference type="InterPro" id="IPR018537">
    <property type="entry name" value="Peptidoglycan-bd_3"/>
</dbReference>
<dbReference type="AlphaFoldDB" id="A0A2P8VIC1"/>
<sequence length="179" mass="20320">MNPIIDGILNIEGSYVDNPADRGGPTNWGITESTARAHGYRGAMKDLTRDEAYNILERDYWLAPGFDKIAGLSLSIAFELCDAGTNVGPAHPSRWLQRWLNTFNRTAKKYPDLTVDGVIGERTLEALKIYLDWRGKEGESVLLQALNCSQGEYYLSITEKREVNEEFIYGWMRERVKIV</sequence>
<dbReference type="Gene3D" id="1.20.141.10">
    <property type="entry name" value="Chitosanase, subunit A, domain 1"/>
    <property type="match status" value="1"/>
</dbReference>
<dbReference type="InterPro" id="IPR023346">
    <property type="entry name" value="Lysozyme-like_dom_sf"/>
</dbReference>
<reference evidence="3 4" key="1">
    <citation type="submission" date="2018-03" db="EMBL/GenBank/DDBJ databases">
        <title>Draft genome sequence of the first documented clinical Siccibacter turicensis isolate in Austria.</title>
        <authorList>
            <person name="Lepuschitz S."/>
            <person name="Pekard-Amenitsch S."/>
            <person name="Haunold R."/>
            <person name="Schill S."/>
            <person name="Mach R."/>
            <person name="Allerberger F."/>
            <person name="Ruppitsch W."/>
            <person name="Forsythe S.J."/>
        </authorList>
    </citation>
    <scope>NUCLEOTIDE SEQUENCE [LARGE SCALE GENOMIC DNA]</scope>
    <source>
        <strain evidence="3 4">6100069499-17</strain>
    </source>
</reference>
<evidence type="ECO:0000259" key="2">
    <source>
        <dbReference type="Pfam" id="PF09374"/>
    </source>
</evidence>
<dbReference type="InterPro" id="IPR008565">
    <property type="entry name" value="TtsA-like_GH18_dom"/>
</dbReference>
<protein>
    <submittedName>
        <fullName evidence="3">Uncharacterized protein</fullName>
    </submittedName>
</protein>
<comment type="caution">
    <text evidence="3">The sequence shown here is derived from an EMBL/GenBank/DDBJ whole genome shotgun (WGS) entry which is preliminary data.</text>
</comment>
<organism evidence="3 4">
    <name type="scientific">Siccibacter turicensis</name>
    <dbReference type="NCBI Taxonomy" id="357233"/>
    <lineage>
        <taxon>Bacteria</taxon>
        <taxon>Pseudomonadati</taxon>
        <taxon>Pseudomonadota</taxon>
        <taxon>Gammaproteobacteria</taxon>
        <taxon>Enterobacterales</taxon>
        <taxon>Enterobacteriaceae</taxon>
        <taxon>Siccibacter</taxon>
    </lineage>
</organism>
<feature type="domain" description="Peptidoglycan binding" evidence="2">
    <location>
        <begin position="91"/>
        <end position="176"/>
    </location>
</feature>
<feature type="domain" description="TtsA-like Glycoside hydrolase family 108" evidence="1">
    <location>
        <begin position="6"/>
        <end position="88"/>
    </location>
</feature>
<evidence type="ECO:0000259" key="1">
    <source>
        <dbReference type="Pfam" id="PF05838"/>
    </source>
</evidence>
<accession>A0A2P8VIC1</accession>
<dbReference type="RefSeq" id="WP_024550228.1">
    <property type="nucleotide sequence ID" value="NZ_CP188034.1"/>
</dbReference>
<dbReference type="SUPFAM" id="SSF53955">
    <property type="entry name" value="Lysozyme-like"/>
    <property type="match status" value="1"/>
</dbReference>
<dbReference type="STRING" id="1388748.GCA_000463155_00528"/>
<evidence type="ECO:0000313" key="3">
    <source>
        <dbReference type="EMBL" id="PSN06838.1"/>
    </source>
</evidence>
<dbReference type="Pfam" id="PF09374">
    <property type="entry name" value="PG_binding_3"/>
    <property type="match status" value="1"/>
</dbReference>
<name>A0A2P8VIC1_9ENTR</name>
<dbReference type="Pfam" id="PF05838">
    <property type="entry name" value="Glyco_hydro_108"/>
    <property type="match status" value="1"/>
</dbReference>
<dbReference type="OrthoDB" id="9815229at2"/>
<dbReference type="EMBL" id="PYEP01000006">
    <property type="protein sequence ID" value="PSN06838.1"/>
    <property type="molecule type" value="Genomic_DNA"/>
</dbReference>
<proteinExistence type="predicted"/>